<dbReference type="InterPro" id="IPR045768">
    <property type="entry name" value="SpoIIE_N"/>
</dbReference>
<feature type="transmembrane region" description="Helical" evidence="2">
    <location>
        <begin position="117"/>
        <end position="135"/>
    </location>
</feature>
<evidence type="ECO:0000256" key="2">
    <source>
        <dbReference type="SAM" id="Phobius"/>
    </source>
</evidence>
<keyword evidence="2" id="KW-1133">Transmembrane helix</keyword>
<keyword evidence="1 4" id="KW-0378">Hydrolase</keyword>
<dbReference type="InterPro" id="IPR036457">
    <property type="entry name" value="PPM-type-like_dom_sf"/>
</dbReference>
<accession>A0A1V4IMH4</accession>
<feature type="transmembrane region" description="Helical" evidence="2">
    <location>
        <begin position="91"/>
        <end position="108"/>
    </location>
</feature>
<name>A0A1V4IMH4_9CLOT</name>
<evidence type="ECO:0000313" key="5">
    <source>
        <dbReference type="Proteomes" id="UP000190080"/>
    </source>
</evidence>
<dbReference type="InterPro" id="IPR001932">
    <property type="entry name" value="PPM-type_phosphatase-like_dom"/>
</dbReference>
<dbReference type="RefSeq" id="WP_079424850.1">
    <property type="nucleotide sequence ID" value="NZ_MZGV01000025.1"/>
</dbReference>
<dbReference type="PANTHER" id="PTHR43156">
    <property type="entry name" value="STAGE II SPORULATION PROTEIN E-RELATED"/>
    <property type="match status" value="1"/>
</dbReference>
<dbReference type="Gene3D" id="3.60.40.10">
    <property type="entry name" value="PPM-type phosphatase domain"/>
    <property type="match status" value="1"/>
</dbReference>
<gene>
    <name evidence="4" type="primary">spoIIE</name>
    <name evidence="4" type="ORF">CLORY_24640</name>
</gene>
<dbReference type="EC" id="3.1.3.16" evidence="4"/>
<feature type="transmembrane region" description="Helical" evidence="2">
    <location>
        <begin position="209"/>
        <end position="233"/>
    </location>
</feature>
<evidence type="ECO:0000259" key="3">
    <source>
        <dbReference type="PROSITE" id="PS51746"/>
    </source>
</evidence>
<dbReference type="OrthoDB" id="9763774at2"/>
<dbReference type="PANTHER" id="PTHR43156:SF2">
    <property type="entry name" value="STAGE II SPORULATION PROTEIN E"/>
    <property type="match status" value="1"/>
</dbReference>
<keyword evidence="5" id="KW-1185">Reference proteome</keyword>
<dbReference type="STRING" id="1450648.CLORY_24640"/>
<feature type="transmembrane region" description="Helical" evidence="2">
    <location>
        <begin position="182"/>
        <end position="203"/>
    </location>
</feature>
<comment type="caution">
    <text evidence="4">The sequence shown here is derived from an EMBL/GenBank/DDBJ whole genome shotgun (WGS) entry which is preliminary data.</text>
</comment>
<evidence type="ECO:0000256" key="1">
    <source>
        <dbReference type="ARBA" id="ARBA00022801"/>
    </source>
</evidence>
<protein>
    <submittedName>
        <fullName evidence="4">Stage II sporulation protein E</fullName>
        <ecNumber evidence="4">3.1.3.16</ecNumber>
    </submittedName>
</protein>
<feature type="domain" description="PPM-type phosphatase" evidence="3">
    <location>
        <begin position="573"/>
        <end position="788"/>
    </location>
</feature>
<feature type="transmembrane region" description="Helical" evidence="2">
    <location>
        <begin position="268"/>
        <end position="285"/>
    </location>
</feature>
<feature type="transmembrane region" description="Helical" evidence="2">
    <location>
        <begin position="141"/>
        <end position="161"/>
    </location>
</feature>
<feature type="transmembrane region" description="Helical" evidence="2">
    <location>
        <begin position="27"/>
        <end position="46"/>
    </location>
</feature>
<keyword evidence="2" id="KW-0472">Membrane</keyword>
<dbReference type="SMART" id="SM00331">
    <property type="entry name" value="PP2C_SIG"/>
    <property type="match status" value="1"/>
</dbReference>
<dbReference type="PROSITE" id="PS51746">
    <property type="entry name" value="PPM_2"/>
    <property type="match status" value="1"/>
</dbReference>
<dbReference type="Pfam" id="PF07228">
    <property type="entry name" value="SpoIIE"/>
    <property type="match status" value="1"/>
</dbReference>
<sequence>MQYGMEVNTYKRKGTENYAPKSIKSDVYLSIIIYCIFGFFISRVMLTNHRAPFGIAFIIAVLMNRDRKTPMLIGLGSFIGYISIYSNVANLTGNLIFVVLLVFTNYFIYKMSKKSKIIIYMAAIICGDILISYLLESCTLLSSVLFSLGDSICILVLYYIMNYALLCYKEIKTKYVYNNEEIISMVILSALVIAGTWGIAPLGISLRNISGLCFVGICAYITGTSIGSAAGVAVGMMIGITSDNVTLYIAIYGFCGLTMGVFRDTGKWISSAAFAVAFFIIKLYGNIGGTFKGEEVIIAIGILLCIGDKQYSKLSLIFDWETKNDEINKDYIENVKSIFVERLKNFSYVLYGMSNTVKNLVNNDRLLMKSKSGAMIDNLADSVCANCSMNSLCWKREIHYTYCAFGELIENYQNNNGKFPDELERKCVKKNMLIKNAEEIVDNYVLNEMWHNRLIEGRKIISGHINNMADIVDELVQDFNTSLSFNRESEKRIKKLLDAKGISFSEVFCYSNKSGKLNIKISVKDEEKNKACTDEILPIVNEAVGINMSPLDDKFNSKTSTKLYTIEFEEKPKYSISSYVRRKCKDGESYNGDSYSYGKLRDGNYMVMISDGMGSGSEAGKESKAAVELIEKFTEAGFSKDTAVNTVNSIMSMKFSEEEKFSTLDICSIDLYNGEMNIMKVGAVSTYIKRKNFVETIKSRSLPIGILDKVDVDVVDKKLSSGDIVVMLSDGLLELVDKNFNMDEWIRIYLENSRELNPKIIADDIISKALSVNKNRAKDDMTIIVSKIYESVGA</sequence>
<evidence type="ECO:0000313" key="4">
    <source>
        <dbReference type="EMBL" id="OPJ61069.1"/>
    </source>
</evidence>
<keyword evidence="2" id="KW-0812">Transmembrane</keyword>
<organism evidence="4 5">
    <name type="scientific">Clostridium oryzae</name>
    <dbReference type="NCBI Taxonomy" id="1450648"/>
    <lineage>
        <taxon>Bacteria</taxon>
        <taxon>Bacillati</taxon>
        <taxon>Bacillota</taxon>
        <taxon>Clostridia</taxon>
        <taxon>Eubacteriales</taxon>
        <taxon>Clostridiaceae</taxon>
        <taxon>Clostridium</taxon>
    </lineage>
</organism>
<dbReference type="SUPFAM" id="SSF81606">
    <property type="entry name" value="PP2C-like"/>
    <property type="match status" value="1"/>
</dbReference>
<dbReference type="AlphaFoldDB" id="A0A1V4IMH4"/>
<dbReference type="GO" id="GO:0004722">
    <property type="term" value="F:protein serine/threonine phosphatase activity"/>
    <property type="evidence" value="ECO:0007669"/>
    <property type="project" value="UniProtKB-EC"/>
</dbReference>
<feature type="transmembrane region" description="Helical" evidence="2">
    <location>
        <begin position="245"/>
        <end position="262"/>
    </location>
</feature>
<proteinExistence type="predicted"/>
<dbReference type="EMBL" id="MZGV01000025">
    <property type="protein sequence ID" value="OPJ61069.1"/>
    <property type="molecule type" value="Genomic_DNA"/>
</dbReference>
<dbReference type="Proteomes" id="UP000190080">
    <property type="component" value="Unassembled WGS sequence"/>
</dbReference>
<dbReference type="NCBIfam" id="TIGR02865">
    <property type="entry name" value="spore_II_E"/>
    <property type="match status" value="1"/>
</dbReference>
<dbReference type="InterPro" id="IPR014221">
    <property type="entry name" value="SpoII_E"/>
</dbReference>
<dbReference type="InterPro" id="IPR052016">
    <property type="entry name" value="Bact_Sigma-Reg"/>
</dbReference>
<reference evidence="4 5" key="1">
    <citation type="submission" date="2017-03" db="EMBL/GenBank/DDBJ databases">
        <title>Genome sequence of Clostridium oryzae DSM 28571.</title>
        <authorList>
            <person name="Poehlein A."/>
            <person name="Daniel R."/>
        </authorList>
    </citation>
    <scope>NUCLEOTIDE SEQUENCE [LARGE SCALE GENOMIC DNA]</scope>
    <source>
        <strain evidence="4 5">DSM 28571</strain>
    </source>
</reference>
<dbReference type="Pfam" id="PF19732">
    <property type="entry name" value="SpoIIE_N"/>
    <property type="match status" value="1"/>
</dbReference>